<comment type="caution">
    <text evidence="2">The sequence shown here is derived from an EMBL/GenBank/DDBJ whole genome shotgun (WGS) entry which is preliminary data.</text>
</comment>
<dbReference type="PROSITE" id="PS00028">
    <property type="entry name" value="ZINC_FINGER_C2H2_1"/>
    <property type="match status" value="1"/>
</dbReference>
<dbReference type="InterPro" id="IPR013087">
    <property type="entry name" value="Znf_C2H2_type"/>
</dbReference>
<reference evidence="2" key="1">
    <citation type="journal article" date="2014" name="Int. J. Syst. Evol. Microbiol.">
        <title>Complete genome sequence of Corynebacterium casei LMG S-19264T (=DSM 44701T), isolated from a smear-ripened cheese.</title>
        <authorList>
            <consortium name="US DOE Joint Genome Institute (JGI-PGF)"/>
            <person name="Walter F."/>
            <person name="Albersmeier A."/>
            <person name="Kalinowski J."/>
            <person name="Ruckert C."/>
        </authorList>
    </citation>
    <scope>NUCLEOTIDE SEQUENCE</scope>
    <source>
        <strain evidence="2">CGMCC 1.15880</strain>
    </source>
</reference>
<protein>
    <recommendedName>
        <fullName evidence="1">C2H2-type domain-containing protein</fullName>
    </recommendedName>
</protein>
<reference evidence="2" key="2">
    <citation type="submission" date="2020-09" db="EMBL/GenBank/DDBJ databases">
        <authorList>
            <person name="Sun Q."/>
            <person name="Zhou Y."/>
        </authorList>
    </citation>
    <scope>NUCLEOTIDE SEQUENCE</scope>
    <source>
        <strain evidence="2">CGMCC 1.15880</strain>
    </source>
</reference>
<sequence>MSDMKNKLKPTHKEDLSEALEFVKVLRPSNHRFERSCLEDCRLRFEAGDSLALHEAIIHCERGAVPLPIWLSTALKEFLVDGLTDGVKGRKGRSNSPFGLSAKAFKQELHYRLVERILGASLGVELAHFVSRAVGMDVKSNLGSLPSGLREKLADSASKIRLKQFVHTKAAAYEIASLFLRGTFAQAEPRTIRSSHKAFKKKMQECDCLQNNNVSFFSETDPETLDAFGLQIELSETELYAWEAGQDLINFSQSMGVGHKPEVLPCKRCGELTEKFDSEEQSLVCDDCVALAE</sequence>
<dbReference type="AlphaFoldDB" id="A0A916QXS4"/>
<evidence type="ECO:0000313" key="2">
    <source>
        <dbReference type="EMBL" id="GGA19335.1"/>
    </source>
</evidence>
<keyword evidence="3" id="KW-1185">Reference proteome</keyword>
<accession>A0A916QXS4</accession>
<organism evidence="2 3">
    <name type="scientific">Neptunicoccus cionae</name>
    <dbReference type="NCBI Taxonomy" id="2035344"/>
    <lineage>
        <taxon>Bacteria</taxon>
        <taxon>Pseudomonadati</taxon>
        <taxon>Pseudomonadota</taxon>
        <taxon>Alphaproteobacteria</taxon>
        <taxon>Rhodobacterales</taxon>
        <taxon>Paracoccaceae</taxon>
        <taxon>Neptunicoccus</taxon>
    </lineage>
</organism>
<evidence type="ECO:0000259" key="1">
    <source>
        <dbReference type="PROSITE" id="PS00028"/>
    </source>
</evidence>
<gene>
    <name evidence="2" type="ORF">GCM10011498_20270</name>
</gene>
<feature type="domain" description="C2H2-type" evidence="1">
    <location>
        <begin position="37"/>
        <end position="59"/>
    </location>
</feature>
<dbReference type="Proteomes" id="UP000628017">
    <property type="component" value="Unassembled WGS sequence"/>
</dbReference>
<evidence type="ECO:0000313" key="3">
    <source>
        <dbReference type="Proteomes" id="UP000628017"/>
    </source>
</evidence>
<proteinExistence type="predicted"/>
<name>A0A916QXS4_9RHOB</name>
<dbReference type="RefSeq" id="WP_188674196.1">
    <property type="nucleotide sequence ID" value="NZ_BMKA01000002.1"/>
</dbReference>
<dbReference type="EMBL" id="BMKA01000002">
    <property type="protein sequence ID" value="GGA19335.1"/>
    <property type="molecule type" value="Genomic_DNA"/>
</dbReference>